<evidence type="ECO:0000313" key="2">
    <source>
        <dbReference type="EMBL" id="KKU55437.1"/>
    </source>
</evidence>
<feature type="compositionally biased region" description="Gly residues" evidence="1">
    <location>
        <begin position="152"/>
        <end position="163"/>
    </location>
</feature>
<dbReference type="Proteomes" id="UP000034607">
    <property type="component" value="Unassembled WGS sequence"/>
</dbReference>
<dbReference type="EMBL" id="LCNM01000020">
    <property type="protein sequence ID" value="KKU55437.1"/>
    <property type="molecule type" value="Genomic_DNA"/>
</dbReference>
<feature type="compositionally biased region" description="Low complexity" evidence="1">
    <location>
        <begin position="120"/>
        <end position="151"/>
    </location>
</feature>
<reference evidence="2 3" key="1">
    <citation type="journal article" date="2015" name="Nature">
        <title>rRNA introns, odd ribosomes, and small enigmatic genomes across a large radiation of phyla.</title>
        <authorList>
            <person name="Brown C.T."/>
            <person name="Hug L.A."/>
            <person name="Thomas B.C."/>
            <person name="Sharon I."/>
            <person name="Castelle C.J."/>
            <person name="Singh A."/>
            <person name="Wilkins M.J."/>
            <person name="Williams K.H."/>
            <person name="Banfield J.F."/>
        </authorList>
    </citation>
    <scope>NUCLEOTIDE SEQUENCE [LARGE SCALE GENOMIC DNA]</scope>
</reference>
<accession>A0A0G1REA4</accession>
<dbReference type="AlphaFoldDB" id="A0A0G1REA4"/>
<organism evidence="2 3">
    <name type="scientific">Candidatus Amesbacteria bacterium GW2011_GWA2_47_11</name>
    <dbReference type="NCBI Taxonomy" id="1618357"/>
    <lineage>
        <taxon>Bacteria</taxon>
        <taxon>Candidatus Amesiibacteriota</taxon>
    </lineage>
</organism>
<feature type="region of interest" description="Disordered" evidence="1">
    <location>
        <begin position="64"/>
        <end position="85"/>
    </location>
</feature>
<feature type="region of interest" description="Disordered" evidence="1">
    <location>
        <begin position="108"/>
        <end position="163"/>
    </location>
</feature>
<protein>
    <submittedName>
        <fullName evidence="2">Uncharacterized protein</fullName>
    </submittedName>
</protein>
<evidence type="ECO:0000256" key="1">
    <source>
        <dbReference type="SAM" id="MobiDB-lite"/>
    </source>
</evidence>
<evidence type="ECO:0000313" key="3">
    <source>
        <dbReference type="Proteomes" id="UP000034607"/>
    </source>
</evidence>
<name>A0A0G1REA4_9BACT</name>
<sequence>MRQLATLIFLVLTVTVVAKVSAVYELDVSGNASGSDNSIVVQSGSSINVQQGGSIELTNEIDARANTGGNSASGNEGETTITTGDATTEVEVNNFFNQNKAIIGCCTPTPIPTQKPQSAPDPTATPVPAVGGAQPTTAPAASTGASTSGSSSGSGGGTGGSSAAGGQVLGLSATSGPVSVLEYAFYLAASICLSGAKLLRVSRA</sequence>
<proteinExistence type="predicted"/>
<gene>
    <name evidence="2" type="ORF">UX78_C0020G0002</name>
</gene>
<comment type="caution">
    <text evidence="2">The sequence shown here is derived from an EMBL/GenBank/DDBJ whole genome shotgun (WGS) entry which is preliminary data.</text>
</comment>
<feature type="compositionally biased region" description="Low complexity" evidence="1">
    <location>
        <begin position="76"/>
        <end position="85"/>
    </location>
</feature>